<feature type="transmembrane region" description="Helical" evidence="6">
    <location>
        <begin position="68"/>
        <end position="84"/>
    </location>
</feature>
<evidence type="ECO:0000256" key="3">
    <source>
        <dbReference type="ARBA" id="ARBA00022692"/>
    </source>
</evidence>
<accession>A0A395JSZ9</accession>
<feature type="transmembrane region" description="Helical" evidence="6">
    <location>
        <begin position="12"/>
        <end position="32"/>
    </location>
</feature>
<evidence type="ECO:0000256" key="1">
    <source>
        <dbReference type="ARBA" id="ARBA00004141"/>
    </source>
</evidence>
<feature type="transmembrane region" description="Helical" evidence="6">
    <location>
        <begin position="177"/>
        <end position="198"/>
    </location>
</feature>
<protein>
    <submittedName>
        <fullName evidence="7">Putative membrane protein YhhN</fullName>
    </submittedName>
</protein>
<evidence type="ECO:0000256" key="2">
    <source>
        <dbReference type="ARBA" id="ARBA00007375"/>
    </source>
</evidence>
<dbReference type="GO" id="GO:0016020">
    <property type="term" value="C:membrane"/>
    <property type="evidence" value="ECO:0007669"/>
    <property type="project" value="UniProtKB-SubCell"/>
</dbReference>
<gene>
    <name evidence="7" type="ORF">DFR28_101983</name>
</gene>
<keyword evidence="5 6" id="KW-0472">Membrane</keyword>
<reference evidence="7 8" key="1">
    <citation type="submission" date="2018-06" db="EMBL/GenBank/DDBJ databases">
        <title>Genomic Encyclopedia of Type Strains, Phase IV (KMG-IV): sequencing the most valuable type-strain genomes for metagenomic binning, comparative biology and taxonomic classification.</title>
        <authorList>
            <person name="Goeker M."/>
        </authorList>
    </citation>
    <scope>NUCLEOTIDE SEQUENCE [LARGE SCALE GENOMIC DNA]</scope>
    <source>
        <strain evidence="7 8">DSM 24032</strain>
    </source>
</reference>
<evidence type="ECO:0000256" key="5">
    <source>
        <dbReference type="ARBA" id="ARBA00023136"/>
    </source>
</evidence>
<feature type="transmembrane region" description="Helical" evidence="6">
    <location>
        <begin position="90"/>
        <end position="110"/>
    </location>
</feature>
<name>A0A395JSZ9_9GAMM</name>
<dbReference type="Pfam" id="PF07947">
    <property type="entry name" value="YhhN"/>
    <property type="match status" value="1"/>
</dbReference>
<dbReference type="InParanoid" id="A0A395JSZ9"/>
<feature type="transmembrane region" description="Helical" evidence="6">
    <location>
        <begin position="204"/>
        <end position="227"/>
    </location>
</feature>
<sequence length="231" mass="24953">MDSLTTASSSTVSRWILASIALCACAAIGSVLNEQWGWFMLLKPLTTILVIGLFVWRSIGLSRRESPIALIALFACLLGDALLLKNDYFVFGLAAFFVAHLCFIVSFISLRGNQLKPKVLGISLLICGAYYSILYPKLGALLVPVAAYLLIIVIMMAQAIGMALNAKGHQGAAEWQIAIGALLFGVSDSVIALNKFLVPFDWSALVVLSLYWLAISLLAFALPTLIAQSKR</sequence>
<comment type="caution">
    <text evidence="7">The sequence shown here is derived from an EMBL/GenBank/DDBJ whole genome shotgun (WGS) entry which is preliminary data.</text>
</comment>
<proteinExistence type="inferred from homology"/>
<evidence type="ECO:0000256" key="6">
    <source>
        <dbReference type="SAM" id="Phobius"/>
    </source>
</evidence>
<feature type="transmembrane region" description="Helical" evidence="6">
    <location>
        <begin position="38"/>
        <end position="56"/>
    </location>
</feature>
<evidence type="ECO:0000313" key="8">
    <source>
        <dbReference type="Proteomes" id="UP000253083"/>
    </source>
</evidence>
<keyword evidence="4 6" id="KW-1133">Transmembrane helix</keyword>
<dbReference type="GO" id="GO:0016787">
    <property type="term" value="F:hydrolase activity"/>
    <property type="evidence" value="ECO:0007669"/>
    <property type="project" value="TreeGrafter"/>
</dbReference>
<keyword evidence="8" id="KW-1185">Reference proteome</keyword>
<dbReference type="PANTHER" id="PTHR31885:SF6">
    <property type="entry name" value="GH04784P"/>
    <property type="match status" value="1"/>
</dbReference>
<dbReference type="EMBL" id="QNRT01000001">
    <property type="protein sequence ID" value="RBP53596.1"/>
    <property type="molecule type" value="Genomic_DNA"/>
</dbReference>
<comment type="similarity">
    <text evidence="2">Belongs to the TMEM86 family.</text>
</comment>
<dbReference type="RefSeq" id="WP_113953150.1">
    <property type="nucleotide sequence ID" value="NZ_QNRT01000001.1"/>
</dbReference>
<dbReference type="PANTHER" id="PTHR31885">
    <property type="entry name" value="GH04784P"/>
    <property type="match status" value="1"/>
</dbReference>
<evidence type="ECO:0000313" key="7">
    <source>
        <dbReference type="EMBL" id="RBP53596.1"/>
    </source>
</evidence>
<keyword evidence="3 6" id="KW-0812">Transmembrane</keyword>
<feature type="transmembrane region" description="Helical" evidence="6">
    <location>
        <begin position="141"/>
        <end position="165"/>
    </location>
</feature>
<dbReference type="Proteomes" id="UP000253083">
    <property type="component" value="Unassembled WGS sequence"/>
</dbReference>
<comment type="subcellular location">
    <subcellularLocation>
        <location evidence="1">Membrane</location>
        <topology evidence="1">Multi-pass membrane protein</topology>
    </subcellularLocation>
</comment>
<dbReference type="AlphaFoldDB" id="A0A395JSZ9"/>
<dbReference type="InterPro" id="IPR012506">
    <property type="entry name" value="TMEM86B-like"/>
</dbReference>
<evidence type="ECO:0000256" key="4">
    <source>
        <dbReference type="ARBA" id="ARBA00022989"/>
    </source>
</evidence>
<dbReference type="FunCoup" id="A0A395JSZ9">
    <property type="interactions" value="26"/>
</dbReference>
<dbReference type="OrthoDB" id="5592477at2"/>
<organism evidence="7 8">
    <name type="scientific">Arenicella xantha</name>
    <dbReference type="NCBI Taxonomy" id="644221"/>
    <lineage>
        <taxon>Bacteria</taxon>
        <taxon>Pseudomonadati</taxon>
        <taxon>Pseudomonadota</taxon>
        <taxon>Gammaproteobacteria</taxon>
        <taxon>Arenicellales</taxon>
        <taxon>Arenicellaceae</taxon>
        <taxon>Arenicella</taxon>
    </lineage>
</organism>